<dbReference type="RefSeq" id="WP_377394201.1">
    <property type="nucleotide sequence ID" value="NZ_JBHSAN010000052.1"/>
</dbReference>
<dbReference type="EMBL" id="JBHUOF010000048">
    <property type="protein sequence ID" value="MFD2802542.1"/>
    <property type="molecule type" value="Genomic_DNA"/>
</dbReference>
<organism evidence="1 2">
    <name type="scientific">Prauserella oleivorans</name>
    <dbReference type="NCBI Taxonomy" id="1478153"/>
    <lineage>
        <taxon>Bacteria</taxon>
        <taxon>Bacillati</taxon>
        <taxon>Actinomycetota</taxon>
        <taxon>Actinomycetes</taxon>
        <taxon>Pseudonocardiales</taxon>
        <taxon>Pseudonocardiaceae</taxon>
        <taxon>Prauserella</taxon>
    </lineage>
</organism>
<dbReference type="Pfam" id="PF00300">
    <property type="entry name" value="His_Phos_1"/>
    <property type="match status" value="1"/>
</dbReference>
<dbReference type="Gene3D" id="3.40.50.1240">
    <property type="entry name" value="Phosphoglycerate mutase-like"/>
    <property type="match status" value="1"/>
</dbReference>
<proteinExistence type="predicted"/>
<dbReference type="PANTHER" id="PTHR47623:SF1">
    <property type="entry name" value="OS09G0287300 PROTEIN"/>
    <property type="match status" value="1"/>
</dbReference>
<dbReference type="SUPFAM" id="SSF53254">
    <property type="entry name" value="Phosphoglycerate mutase-like"/>
    <property type="match status" value="1"/>
</dbReference>
<sequence>MRRELVILRHAKSDWPYGVADDERPLAERGRRDAPAAGRWLRAHVPAFDLVLCSTAKRARQTWHLVRRELAGTPEVSHDGRLYGASAETLTGIARELPDEAHTVLFIGHNPGLEDFVSYLAGRGCTLKTSAIAVLSGEGDWADAGPGWASLDEVAKPRG</sequence>
<dbReference type="CDD" id="cd07067">
    <property type="entry name" value="HP_PGM_like"/>
    <property type="match status" value="1"/>
</dbReference>
<dbReference type="InterPro" id="IPR029033">
    <property type="entry name" value="His_PPase_superfam"/>
</dbReference>
<accession>A0ABW5WF05</accession>
<name>A0ABW5WF05_9PSEU</name>
<dbReference type="SMART" id="SM00855">
    <property type="entry name" value="PGAM"/>
    <property type="match status" value="1"/>
</dbReference>
<dbReference type="PANTHER" id="PTHR47623">
    <property type="entry name" value="OS09G0287300 PROTEIN"/>
    <property type="match status" value="1"/>
</dbReference>
<evidence type="ECO:0000313" key="1">
    <source>
        <dbReference type="EMBL" id="MFD2802542.1"/>
    </source>
</evidence>
<protein>
    <submittedName>
        <fullName evidence="1">SixA phosphatase family protein</fullName>
    </submittedName>
</protein>
<evidence type="ECO:0000313" key="2">
    <source>
        <dbReference type="Proteomes" id="UP001597478"/>
    </source>
</evidence>
<dbReference type="Proteomes" id="UP001597478">
    <property type="component" value="Unassembled WGS sequence"/>
</dbReference>
<keyword evidence="2" id="KW-1185">Reference proteome</keyword>
<comment type="caution">
    <text evidence="1">The sequence shown here is derived from an EMBL/GenBank/DDBJ whole genome shotgun (WGS) entry which is preliminary data.</text>
</comment>
<reference evidence="2" key="1">
    <citation type="journal article" date="2019" name="Int. J. Syst. Evol. Microbiol.">
        <title>The Global Catalogue of Microorganisms (GCM) 10K type strain sequencing project: providing services to taxonomists for standard genome sequencing and annotation.</title>
        <authorList>
            <consortium name="The Broad Institute Genomics Platform"/>
            <consortium name="The Broad Institute Genome Sequencing Center for Infectious Disease"/>
            <person name="Wu L."/>
            <person name="Ma J."/>
        </authorList>
    </citation>
    <scope>NUCLEOTIDE SEQUENCE [LARGE SCALE GENOMIC DNA]</scope>
    <source>
        <strain evidence="2">IBRC-M 10906</strain>
    </source>
</reference>
<gene>
    <name evidence="1" type="ORF">ACFS2C_24445</name>
</gene>
<dbReference type="InterPro" id="IPR013078">
    <property type="entry name" value="His_Pase_superF_clade-1"/>
</dbReference>